<evidence type="ECO:0000313" key="2">
    <source>
        <dbReference type="EMBL" id="GAA2653687.1"/>
    </source>
</evidence>
<evidence type="ECO:0008006" key="4">
    <source>
        <dbReference type="Google" id="ProtNLM"/>
    </source>
</evidence>
<proteinExistence type="predicted"/>
<keyword evidence="3" id="KW-1185">Reference proteome</keyword>
<keyword evidence="1" id="KW-0812">Transmembrane</keyword>
<keyword evidence="1" id="KW-0472">Membrane</keyword>
<sequence length="64" mass="6836">MLLPLMARFDAHLERARQAAKKRPDAGYSTETVVMVAILVTIAIAVGAILMSKLIAKANSLDLG</sequence>
<feature type="transmembrane region" description="Helical" evidence="1">
    <location>
        <begin position="32"/>
        <end position="51"/>
    </location>
</feature>
<organism evidence="2 3">
    <name type="scientific">Nonomuraea recticatena</name>
    <dbReference type="NCBI Taxonomy" id="46178"/>
    <lineage>
        <taxon>Bacteria</taxon>
        <taxon>Bacillati</taxon>
        <taxon>Actinomycetota</taxon>
        <taxon>Actinomycetes</taxon>
        <taxon>Streptosporangiales</taxon>
        <taxon>Streptosporangiaceae</taxon>
        <taxon>Nonomuraea</taxon>
    </lineage>
</organism>
<evidence type="ECO:0000256" key="1">
    <source>
        <dbReference type="SAM" id="Phobius"/>
    </source>
</evidence>
<name>A0ABP6DXX4_9ACTN</name>
<dbReference type="EMBL" id="BAAATE010000004">
    <property type="protein sequence ID" value="GAA2653687.1"/>
    <property type="molecule type" value="Genomic_DNA"/>
</dbReference>
<accession>A0ABP6DXX4</accession>
<dbReference type="Proteomes" id="UP001501666">
    <property type="component" value="Unassembled WGS sequence"/>
</dbReference>
<evidence type="ECO:0000313" key="3">
    <source>
        <dbReference type="Proteomes" id="UP001501666"/>
    </source>
</evidence>
<keyword evidence="1" id="KW-1133">Transmembrane helix</keyword>
<dbReference type="RefSeq" id="WP_346145706.1">
    <property type="nucleotide sequence ID" value="NZ_BAAATE010000004.1"/>
</dbReference>
<comment type="caution">
    <text evidence="2">The sequence shown here is derived from an EMBL/GenBank/DDBJ whole genome shotgun (WGS) entry which is preliminary data.</text>
</comment>
<protein>
    <recommendedName>
        <fullName evidence="4">Integral membrane protein</fullName>
    </recommendedName>
</protein>
<gene>
    <name evidence="2" type="ORF">GCM10010412_021990</name>
</gene>
<reference evidence="3" key="1">
    <citation type="journal article" date="2019" name="Int. J. Syst. Evol. Microbiol.">
        <title>The Global Catalogue of Microorganisms (GCM) 10K type strain sequencing project: providing services to taxonomists for standard genome sequencing and annotation.</title>
        <authorList>
            <consortium name="The Broad Institute Genomics Platform"/>
            <consortium name="The Broad Institute Genome Sequencing Center for Infectious Disease"/>
            <person name="Wu L."/>
            <person name="Ma J."/>
        </authorList>
    </citation>
    <scope>NUCLEOTIDE SEQUENCE [LARGE SCALE GENOMIC DNA]</scope>
    <source>
        <strain evidence="3">JCM 6835</strain>
    </source>
</reference>